<proteinExistence type="predicted"/>
<dbReference type="OrthoDB" id="2569217at2759"/>
<evidence type="ECO:0000313" key="2">
    <source>
        <dbReference type="EMBL" id="ODN75952.1"/>
    </source>
</evidence>
<feature type="region of interest" description="Disordered" evidence="1">
    <location>
        <begin position="577"/>
        <end position="615"/>
    </location>
</feature>
<feature type="region of interest" description="Disordered" evidence="1">
    <location>
        <begin position="387"/>
        <end position="440"/>
    </location>
</feature>
<dbReference type="AlphaFoldDB" id="A0A1E3HHX8"/>
<dbReference type="Proteomes" id="UP000094065">
    <property type="component" value="Unassembled WGS sequence"/>
</dbReference>
<sequence>MVLHANITRRPPVRIPFAHSRPSAPRCCHRPFSSSPSARQSIADALINQDPYRRIWFIQPTSFMSFSRDGGRTLHLSQIWPDSLYHEPYLIPFWAVTIYNDQMVEAIHRPTGYTNFGAPAQRLRSEIGATIAAVPADHWASGMYFGDHARQRTIIHHKILEDPFSRLAQYIPADNPGSLVRPTNDAFDPFFKTDLYSPLYTPKFALGPPKMEQRDMDKVVESQKFVANAGWEDVFTRVQDSKVFAVPVYRLIYKVHLRDGSIAMCDGEISSESHNFRVNWPQGRPQASDSTPKPRLLRAVGRLGRLIWDEMDLLPPTWHLTTKGSTDVVSTIFDTMHRRGPMTQRMWEDGNIVPLIGPRGTASGEELIRYGDDFIKNRGISVPEPSYSIKVRNEPRRSSSLFSSPAATAEPSKPSSPRPSSSTTKPAAGTSSTTLSWSSSSLKDKRDTRFSAYAQKQAERIKGSIGAVAKGRAAWRLTPHDKRGYYAELGLEISADFLDPSKAAEIDKLVKDKFNGLSFARHPDHGGTDEGFHNLVLSRDHLESRTSNFLLQLNKALTKHTDQKRLFYNKQVLSCPELSSSQSKTPPSPPPTTPTRKPPSWSPSPLYNASGSPSDKRGHYAALGLSEQLCREFLDVGAEARVNEFILYTYDTLREAVPPGDAKKLRRLSEAFDSVKNWNCRTQYNKSR</sequence>
<gene>
    <name evidence="2" type="ORF">L202_05932</name>
</gene>
<accession>A0A1E3HHX8</accession>
<feature type="compositionally biased region" description="Low complexity" evidence="1">
    <location>
        <begin position="411"/>
        <end position="440"/>
    </location>
</feature>
<keyword evidence="3" id="KW-1185">Reference proteome</keyword>
<dbReference type="EMBL" id="AWGJ01000009">
    <property type="protein sequence ID" value="ODN75952.1"/>
    <property type="molecule type" value="Genomic_DNA"/>
</dbReference>
<dbReference type="GeneID" id="30157241"/>
<protein>
    <submittedName>
        <fullName evidence="2">Uncharacterized protein</fullName>
    </submittedName>
</protein>
<feature type="compositionally biased region" description="Pro residues" evidence="1">
    <location>
        <begin position="586"/>
        <end position="602"/>
    </location>
</feature>
<reference evidence="2 3" key="1">
    <citation type="submission" date="2016-06" db="EMBL/GenBank/DDBJ databases">
        <title>Evolution of pathogenesis and genome organization in the Tremellales.</title>
        <authorList>
            <person name="Cuomo C."/>
            <person name="Litvintseva A."/>
            <person name="Heitman J."/>
            <person name="Chen Y."/>
            <person name="Sun S."/>
            <person name="Springer D."/>
            <person name="Dromer F."/>
            <person name="Young S."/>
            <person name="Zeng Q."/>
            <person name="Chapman S."/>
            <person name="Gujja S."/>
            <person name="Saif S."/>
            <person name="Birren B."/>
        </authorList>
    </citation>
    <scope>NUCLEOTIDE SEQUENCE [LARGE SCALE GENOMIC DNA]</scope>
    <source>
        <strain evidence="2 3">CBS 6039</strain>
    </source>
</reference>
<evidence type="ECO:0000313" key="3">
    <source>
        <dbReference type="Proteomes" id="UP000094065"/>
    </source>
</evidence>
<name>A0A1E3HHX8_9TREE</name>
<dbReference type="RefSeq" id="XP_018991483.1">
    <property type="nucleotide sequence ID" value="XM_019140332.1"/>
</dbReference>
<organism evidence="2 3">
    <name type="scientific">Cryptococcus amylolentus CBS 6039</name>
    <dbReference type="NCBI Taxonomy" id="1295533"/>
    <lineage>
        <taxon>Eukaryota</taxon>
        <taxon>Fungi</taxon>
        <taxon>Dikarya</taxon>
        <taxon>Basidiomycota</taxon>
        <taxon>Agaricomycotina</taxon>
        <taxon>Tremellomycetes</taxon>
        <taxon>Tremellales</taxon>
        <taxon>Cryptococcaceae</taxon>
        <taxon>Cryptococcus</taxon>
    </lineage>
</organism>
<evidence type="ECO:0000256" key="1">
    <source>
        <dbReference type="SAM" id="MobiDB-lite"/>
    </source>
</evidence>
<comment type="caution">
    <text evidence="2">The sequence shown here is derived from an EMBL/GenBank/DDBJ whole genome shotgun (WGS) entry which is preliminary data.</text>
</comment>